<evidence type="ECO:0000313" key="4">
    <source>
        <dbReference type="Proteomes" id="UP001597145"/>
    </source>
</evidence>
<keyword evidence="2" id="KW-0349">Heme</keyword>
<dbReference type="PRINTS" id="PR00385">
    <property type="entry name" value="P450"/>
</dbReference>
<evidence type="ECO:0000256" key="1">
    <source>
        <dbReference type="ARBA" id="ARBA00010617"/>
    </source>
</evidence>
<gene>
    <name evidence="3" type="ORF">ACFSCY_20185</name>
</gene>
<proteinExistence type="inferred from homology"/>
<keyword evidence="2" id="KW-0408">Iron</keyword>
<dbReference type="InterPro" id="IPR002397">
    <property type="entry name" value="Cyt_P450_B"/>
</dbReference>
<dbReference type="Pfam" id="PF00067">
    <property type="entry name" value="p450"/>
    <property type="match status" value="1"/>
</dbReference>
<dbReference type="InterPro" id="IPR001128">
    <property type="entry name" value="Cyt_P450"/>
</dbReference>
<dbReference type="PANTHER" id="PTHR46696:SF1">
    <property type="entry name" value="CYTOCHROME P450 YJIB-RELATED"/>
    <property type="match status" value="1"/>
</dbReference>
<keyword evidence="2" id="KW-0560">Oxidoreductase</keyword>
<dbReference type="PANTHER" id="PTHR46696">
    <property type="entry name" value="P450, PUTATIVE (EUROFUNG)-RELATED"/>
    <property type="match status" value="1"/>
</dbReference>
<keyword evidence="2" id="KW-0479">Metal-binding</keyword>
<evidence type="ECO:0000313" key="3">
    <source>
        <dbReference type="EMBL" id="MFD1531755.1"/>
    </source>
</evidence>
<dbReference type="PROSITE" id="PS00086">
    <property type="entry name" value="CYTOCHROME_P450"/>
    <property type="match status" value="1"/>
</dbReference>
<sequence>MGRGTTLLHLDPPDHTRIRRAVNPLFAARRADAHRSMIDELATTLVSRCASSGRADLVCDLAVPLAVAVLCEVAGLPSDDHHRFGHWVRQVHRIDGGAEAGRRTVEAIDALDRYLEDRIADGPLPGVLAELVRQARSSAGPDDGLPGDDGLSEDEVIALGRDLLVGGYESTANLISGGLALLLAEPSRYARVHGDPSTIDAAVEESLRHVAPFPLLEARHAAEAVDLGGVLVAPGDAVVVDIAAANRDPDRFAAPDGWHLETPPGHLSFGHGAHHCLGAVLARREAHAAFRAVITGLDDLRLACSPEDLVWEPGLTPTLRSLPVKFTPRLVPSGKAS</sequence>
<dbReference type="PRINTS" id="PR00359">
    <property type="entry name" value="BP450"/>
</dbReference>
<keyword evidence="2" id="KW-0503">Monooxygenase</keyword>
<keyword evidence="4" id="KW-1185">Reference proteome</keyword>
<dbReference type="EMBL" id="JBHUCP010000014">
    <property type="protein sequence ID" value="MFD1531755.1"/>
    <property type="molecule type" value="Genomic_DNA"/>
</dbReference>
<dbReference type="InterPro" id="IPR036396">
    <property type="entry name" value="Cyt_P450_sf"/>
</dbReference>
<comment type="caution">
    <text evidence="3">The sequence shown here is derived from an EMBL/GenBank/DDBJ whole genome shotgun (WGS) entry which is preliminary data.</text>
</comment>
<dbReference type="RefSeq" id="WP_343979974.1">
    <property type="nucleotide sequence ID" value="NZ_BAAAJG010000011.1"/>
</dbReference>
<dbReference type="SUPFAM" id="SSF48264">
    <property type="entry name" value="Cytochrome P450"/>
    <property type="match status" value="1"/>
</dbReference>
<dbReference type="Proteomes" id="UP001597145">
    <property type="component" value="Unassembled WGS sequence"/>
</dbReference>
<organism evidence="3 4">
    <name type="scientific">Pseudonocardia aurantiaca</name>
    <dbReference type="NCBI Taxonomy" id="75290"/>
    <lineage>
        <taxon>Bacteria</taxon>
        <taxon>Bacillati</taxon>
        <taxon>Actinomycetota</taxon>
        <taxon>Actinomycetes</taxon>
        <taxon>Pseudonocardiales</taxon>
        <taxon>Pseudonocardiaceae</taxon>
        <taxon>Pseudonocardia</taxon>
    </lineage>
</organism>
<evidence type="ECO:0000256" key="2">
    <source>
        <dbReference type="RuleBase" id="RU000461"/>
    </source>
</evidence>
<dbReference type="Gene3D" id="1.10.630.10">
    <property type="entry name" value="Cytochrome P450"/>
    <property type="match status" value="1"/>
</dbReference>
<dbReference type="InterPro" id="IPR017972">
    <property type="entry name" value="Cyt_P450_CS"/>
</dbReference>
<protein>
    <submittedName>
        <fullName evidence="3">Cytochrome P450</fullName>
    </submittedName>
</protein>
<comment type="similarity">
    <text evidence="1 2">Belongs to the cytochrome P450 family.</text>
</comment>
<name>A0ABW4FN47_9PSEU</name>
<reference evidence="4" key="1">
    <citation type="journal article" date="2019" name="Int. J. Syst. Evol. Microbiol.">
        <title>The Global Catalogue of Microorganisms (GCM) 10K type strain sequencing project: providing services to taxonomists for standard genome sequencing and annotation.</title>
        <authorList>
            <consortium name="The Broad Institute Genomics Platform"/>
            <consortium name="The Broad Institute Genome Sequencing Center for Infectious Disease"/>
            <person name="Wu L."/>
            <person name="Ma J."/>
        </authorList>
    </citation>
    <scope>NUCLEOTIDE SEQUENCE [LARGE SCALE GENOMIC DNA]</scope>
    <source>
        <strain evidence="4">JCM 12165</strain>
    </source>
</reference>
<accession>A0ABW4FN47</accession>